<proteinExistence type="predicted"/>
<name>A0A6A6F4E0_9PEZI</name>
<feature type="compositionally biased region" description="Low complexity" evidence="1">
    <location>
        <begin position="525"/>
        <end position="550"/>
    </location>
</feature>
<dbReference type="Pfam" id="PF22191">
    <property type="entry name" value="IBR_1"/>
    <property type="match status" value="1"/>
</dbReference>
<keyword evidence="2" id="KW-0812">Transmembrane</keyword>
<keyword evidence="2" id="KW-1133">Transmembrane helix</keyword>
<evidence type="ECO:0000313" key="3">
    <source>
        <dbReference type="EMBL" id="KAF2208164.1"/>
    </source>
</evidence>
<accession>A0A6A6F4E0</accession>
<evidence type="ECO:0008006" key="5">
    <source>
        <dbReference type="Google" id="ProtNLM"/>
    </source>
</evidence>
<evidence type="ECO:0000256" key="1">
    <source>
        <dbReference type="SAM" id="MobiDB-lite"/>
    </source>
</evidence>
<protein>
    <recommendedName>
        <fullName evidence="5">RING-type domain-containing protein</fullName>
    </recommendedName>
</protein>
<dbReference type="EMBL" id="ML992696">
    <property type="protein sequence ID" value="KAF2208164.1"/>
    <property type="molecule type" value="Genomic_DNA"/>
</dbReference>
<dbReference type="GO" id="GO:0016567">
    <property type="term" value="P:protein ubiquitination"/>
    <property type="evidence" value="ECO:0007669"/>
    <property type="project" value="InterPro"/>
</dbReference>
<keyword evidence="4" id="KW-1185">Reference proteome</keyword>
<feature type="region of interest" description="Disordered" evidence="1">
    <location>
        <begin position="515"/>
        <end position="550"/>
    </location>
</feature>
<reference evidence="3" key="1">
    <citation type="journal article" date="2020" name="Stud. Mycol.">
        <title>101 Dothideomycetes genomes: a test case for predicting lifestyles and emergence of pathogens.</title>
        <authorList>
            <person name="Haridas S."/>
            <person name="Albert R."/>
            <person name="Binder M."/>
            <person name="Bloem J."/>
            <person name="Labutti K."/>
            <person name="Salamov A."/>
            <person name="Andreopoulos B."/>
            <person name="Baker S."/>
            <person name="Barry K."/>
            <person name="Bills G."/>
            <person name="Bluhm B."/>
            <person name="Cannon C."/>
            <person name="Castanera R."/>
            <person name="Culley D."/>
            <person name="Daum C."/>
            <person name="Ezra D."/>
            <person name="Gonzalez J."/>
            <person name="Henrissat B."/>
            <person name="Kuo A."/>
            <person name="Liang C."/>
            <person name="Lipzen A."/>
            <person name="Lutzoni F."/>
            <person name="Magnuson J."/>
            <person name="Mondo S."/>
            <person name="Nolan M."/>
            <person name="Ohm R."/>
            <person name="Pangilinan J."/>
            <person name="Park H.-J."/>
            <person name="Ramirez L."/>
            <person name="Alfaro M."/>
            <person name="Sun H."/>
            <person name="Tritt A."/>
            <person name="Yoshinaga Y."/>
            <person name="Zwiers L.-H."/>
            <person name="Turgeon B."/>
            <person name="Goodwin S."/>
            <person name="Spatafora J."/>
            <person name="Crous P."/>
            <person name="Grigoriev I."/>
        </authorList>
    </citation>
    <scope>NUCLEOTIDE SEQUENCE</scope>
    <source>
        <strain evidence="3">SCOH1-5</strain>
    </source>
</reference>
<dbReference type="GO" id="GO:0004842">
    <property type="term" value="F:ubiquitin-protein transferase activity"/>
    <property type="evidence" value="ECO:0007669"/>
    <property type="project" value="InterPro"/>
</dbReference>
<dbReference type="OrthoDB" id="3644751at2759"/>
<evidence type="ECO:0000313" key="4">
    <source>
        <dbReference type="Proteomes" id="UP000799539"/>
    </source>
</evidence>
<sequence length="664" mass="71577">MYTCVACMEWLPQPAAAIIYGSQICQSCFEDGVRPALKRYLTNEQDPPLWAGQFIDFEMVQHQFSADFQQEYRAAMEIYSIMPHHRVYCASACGRFLGQRIQDDTALLRCEECGTYTCTRCNELVAQPGPLHVCQSREIKVLAGLQGQTRGRAYQLCPRCYIAFVHAGGCNHMICEYCLMEFCYICGIPAFGGEGHWDGGLLCSLSGFPDALPPDRPEGLKINGHFLVQNAARSLQMVAVGVHARLPPGDQAAFAHAVRHDPEILDARAKYLRMQQFVQSALDLRRKAVEDHVSVREARGTLSNAIFSALQQGPVRDALRNGQQPTRDLLLQHKDVAQAERAISNAVDAVCRGVAPLITPAPTVRGNHDIHHQALRRQLTTTSLAEVCGYANAAVLQPRGCPQGFTCYVESSLSVAGGCCRLGDAANCQLPTACVAQADRTRSCDSSCSADERITKCDLASPYCYTNYWPTPGQTFLEVGCTTAQGQLEYIYSTYTGFGAEITDLVTAAQATDSITNVGTGGSERTGSSSPSETSAEADNNGNSDSGGSSSNTGAIAGGVVGGVAVLGLIAALITWIVLRNRRKERAAIAAGGGSNGGHERYDINNELKPAHENIAAVSQSSSYAVQRKPAGQELYAGSGRHEVAGYAEARELQHQPRGVPELQ</sequence>
<dbReference type="CDD" id="cd20336">
    <property type="entry name" value="Rcat_RBR"/>
    <property type="match status" value="1"/>
</dbReference>
<dbReference type="PANTHER" id="PTHR11685">
    <property type="entry name" value="RBR FAMILY RING FINGER AND IBR DOMAIN-CONTAINING"/>
    <property type="match status" value="1"/>
</dbReference>
<dbReference type="SUPFAM" id="SSF57850">
    <property type="entry name" value="RING/U-box"/>
    <property type="match status" value="1"/>
</dbReference>
<dbReference type="Gene3D" id="1.20.120.1750">
    <property type="match status" value="1"/>
</dbReference>
<dbReference type="AlphaFoldDB" id="A0A6A6F4E0"/>
<dbReference type="InterPro" id="IPR031127">
    <property type="entry name" value="E3_UB_ligase_RBR"/>
</dbReference>
<gene>
    <name evidence="3" type="ORF">CERZMDRAFT_118837</name>
</gene>
<organism evidence="3 4">
    <name type="scientific">Cercospora zeae-maydis SCOH1-5</name>
    <dbReference type="NCBI Taxonomy" id="717836"/>
    <lineage>
        <taxon>Eukaryota</taxon>
        <taxon>Fungi</taxon>
        <taxon>Dikarya</taxon>
        <taxon>Ascomycota</taxon>
        <taxon>Pezizomycotina</taxon>
        <taxon>Dothideomycetes</taxon>
        <taxon>Dothideomycetidae</taxon>
        <taxon>Mycosphaerellales</taxon>
        <taxon>Mycosphaerellaceae</taxon>
        <taxon>Cercospora</taxon>
    </lineage>
</organism>
<dbReference type="Proteomes" id="UP000799539">
    <property type="component" value="Unassembled WGS sequence"/>
</dbReference>
<feature type="transmembrane region" description="Helical" evidence="2">
    <location>
        <begin position="555"/>
        <end position="579"/>
    </location>
</feature>
<keyword evidence="2" id="KW-0472">Membrane</keyword>
<evidence type="ECO:0000256" key="2">
    <source>
        <dbReference type="SAM" id="Phobius"/>
    </source>
</evidence>